<dbReference type="SMART" id="SM00091">
    <property type="entry name" value="PAS"/>
    <property type="match status" value="2"/>
</dbReference>
<dbReference type="PROSITE" id="PS50112">
    <property type="entry name" value="PAS"/>
    <property type="match status" value="2"/>
</dbReference>
<dbReference type="SUPFAM" id="SSF55785">
    <property type="entry name" value="PYP-like sensor domain (PAS domain)"/>
    <property type="match status" value="2"/>
</dbReference>
<dbReference type="SUPFAM" id="SSF55073">
    <property type="entry name" value="Nucleotide cyclase"/>
    <property type="match status" value="1"/>
</dbReference>
<dbReference type="Pfam" id="PF00990">
    <property type="entry name" value="GGDEF"/>
    <property type="match status" value="1"/>
</dbReference>
<dbReference type="NCBIfam" id="TIGR00254">
    <property type="entry name" value="GGDEF"/>
    <property type="match status" value="1"/>
</dbReference>
<dbReference type="InterPro" id="IPR001633">
    <property type="entry name" value="EAL_dom"/>
</dbReference>
<proteinExistence type="predicted"/>
<dbReference type="PROSITE" id="PS50883">
    <property type="entry name" value="EAL"/>
    <property type="match status" value="1"/>
</dbReference>
<reference evidence="5 6" key="1">
    <citation type="submission" date="2019-06" db="EMBL/GenBank/DDBJ databases">
        <title>Sorghum-associated microbial communities from plants grown in Nebraska, USA.</title>
        <authorList>
            <person name="Schachtman D."/>
        </authorList>
    </citation>
    <scope>NUCLEOTIDE SEQUENCE [LARGE SCALE GENOMIC DNA]</scope>
    <source>
        <strain evidence="5 6">2482</strain>
    </source>
</reference>
<dbReference type="PANTHER" id="PTHR44757:SF2">
    <property type="entry name" value="BIOFILM ARCHITECTURE MAINTENANCE PROTEIN MBAA"/>
    <property type="match status" value="1"/>
</dbReference>
<dbReference type="Gene3D" id="3.30.70.270">
    <property type="match status" value="1"/>
</dbReference>
<dbReference type="InterPro" id="IPR052155">
    <property type="entry name" value="Biofilm_reg_signaling"/>
</dbReference>
<evidence type="ECO:0000259" key="2">
    <source>
        <dbReference type="PROSITE" id="PS50112"/>
    </source>
</evidence>
<dbReference type="FunFam" id="3.20.20.450:FF:000001">
    <property type="entry name" value="Cyclic di-GMP phosphodiesterase yahA"/>
    <property type="match status" value="1"/>
</dbReference>
<feature type="domain" description="PAS" evidence="2">
    <location>
        <begin position="36"/>
        <end position="87"/>
    </location>
</feature>
<dbReference type="Pfam" id="PF13426">
    <property type="entry name" value="PAS_9"/>
    <property type="match status" value="1"/>
</dbReference>
<evidence type="ECO:0000259" key="3">
    <source>
        <dbReference type="PROSITE" id="PS50883"/>
    </source>
</evidence>
<evidence type="ECO:0000259" key="4">
    <source>
        <dbReference type="PROSITE" id="PS50887"/>
    </source>
</evidence>
<keyword evidence="1" id="KW-0175">Coiled coil</keyword>
<dbReference type="InterPro" id="IPR000160">
    <property type="entry name" value="GGDEF_dom"/>
</dbReference>
<dbReference type="InterPro" id="IPR000014">
    <property type="entry name" value="PAS"/>
</dbReference>
<dbReference type="InterPro" id="IPR043128">
    <property type="entry name" value="Rev_trsase/Diguanyl_cyclase"/>
</dbReference>
<protein>
    <submittedName>
        <fullName evidence="5">PAS domain S-box-containing protein/diguanylate cyclase (GGDEF)-like protein</fullName>
    </submittedName>
</protein>
<evidence type="ECO:0000313" key="6">
    <source>
        <dbReference type="Proteomes" id="UP000319671"/>
    </source>
</evidence>
<accession>A0A561DEP5</accession>
<gene>
    <name evidence="5" type="ORF">FB550_105191</name>
</gene>
<dbReference type="AlphaFoldDB" id="A0A561DEP5"/>
<dbReference type="EMBL" id="VIVN01000005">
    <property type="protein sequence ID" value="TWE01823.1"/>
    <property type="molecule type" value="Genomic_DNA"/>
</dbReference>
<feature type="domain" description="GGDEF" evidence="4">
    <location>
        <begin position="314"/>
        <end position="448"/>
    </location>
</feature>
<feature type="coiled-coil region" evidence="1">
    <location>
        <begin position="5"/>
        <end position="39"/>
    </location>
</feature>
<dbReference type="CDD" id="cd00130">
    <property type="entry name" value="PAS"/>
    <property type="match status" value="1"/>
</dbReference>
<dbReference type="RefSeq" id="WP_144565185.1">
    <property type="nucleotide sequence ID" value="NZ_VIVN01000005.1"/>
</dbReference>
<keyword evidence="6" id="KW-1185">Reference proteome</keyword>
<dbReference type="CDD" id="cd01948">
    <property type="entry name" value="EAL"/>
    <property type="match status" value="1"/>
</dbReference>
<dbReference type="PROSITE" id="PS50887">
    <property type="entry name" value="GGDEF"/>
    <property type="match status" value="1"/>
</dbReference>
<dbReference type="InterPro" id="IPR035965">
    <property type="entry name" value="PAS-like_dom_sf"/>
</dbReference>
<dbReference type="Gene3D" id="3.20.20.450">
    <property type="entry name" value="EAL domain"/>
    <property type="match status" value="1"/>
</dbReference>
<name>A0A561DEP5_9BACI</name>
<dbReference type="Proteomes" id="UP000319671">
    <property type="component" value="Unassembled WGS sequence"/>
</dbReference>
<dbReference type="Gene3D" id="3.30.450.20">
    <property type="entry name" value="PAS domain"/>
    <property type="match status" value="2"/>
</dbReference>
<sequence>MNVQSIQQAIELEKLRSQVAELERQNKKLSKQIRVNESLYLSILDALPINIFLEDPEGRTIYANKQVCLSNGVSLDKIVGKTIFDYFPLEIAKLNRAYDLEVWKKRQLITREFPSGYKGEEHHMFSGKTIIHIDESDEDFLLGFALEITDRVRAENRLKESEEKFRSLTEQAADSFFLIGTDGMFTEVNPTACEVLNFSKEELLRMSTEMVFSKLPEKIKHLKIDSKEQASSNFEDLMTGKDDTQIPVDINIRLIHIGENQMYFALCRDIRDKKRAEAQIKHMAFHDALTDLPNRWAIQSIIEEHITQKNVPSSILGFILLDLDYFKVVNDSLGHEAGDLLLKEVSKRLQDATDHREVKLARFGGDEFIILIPQLSSEKEITEICDRIMEVMAAPFLIKGQRLNISTSMGISFYPKDGTDLNSLIKNADLAMYGSKELGRSCYSLYHPDMKHHANKRMDLEILLRKALDENEFILYYQPKVNLHTGEINGMEALIRWKNKLDQIILPDAFIPIAEETGLINPIGEWVLREACRQCKEWQDLGFGDLTISVNLSPKQFQRQNLVGMIISVLEETGLSPNSLELEVTEGIVMKNPEEAVIVLQELKQLGIKISIDDFGTGFSSLSYLKFFPIDILKIDRSFIANIERDDADAKITSAVISLAHSLKINVVAEGVENGEQYDFLVNRSCDYAQGNFISKPVDPKEVKSLLVYDEAFIIT</sequence>
<dbReference type="InterPro" id="IPR013656">
    <property type="entry name" value="PAS_4"/>
</dbReference>
<feature type="domain" description="EAL" evidence="3">
    <location>
        <begin position="457"/>
        <end position="711"/>
    </location>
</feature>
<dbReference type="Pfam" id="PF08448">
    <property type="entry name" value="PAS_4"/>
    <property type="match status" value="1"/>
</dbReference>
<feature type="domain" description="PAS" evidence="2">
    <location>
        <begin position="161"/>
        <end position="204"/>
    </location>
</feature>
<dbReference type="PANTHER" id="PTHR44757">
    <property type="entry name" value="DIGUANYLATE CYCLASE DGCP"/>
    <property type="match status" value="1"/>
</dbReference>
<dbReference type="SMART" id="SM00052">
    <property type="entry name" value="EAL"/>
    <property type="match status" value="1"/>
</dbReference>
<dbReference type="CDD" id="cd01949">
    <property type="entry name" value="GGDEF"/>
    <property type="match status" value="1"/>
</dbReference>
<evidence type="ECO:0000313" key="5">
    <source>
        <dbReference type="EMBL" id="TWE01823.1"/>
    </source>
</evidence>
<dbReference type="SMART" id="SM00267">
    <property type="entry name" value="GGDEF"/>
    <property type="match status" value="1"/>
</dbReference>
<dbReference type="Pfam" id="PF00563">
    <property type="entry name" value="EAL"/>
    <property type="match status" value="1"/>
</dbReference>
<dbReference type="InterPro" id="IPR029787">
    <property type="entry name" value="Nucleotide_cyclase"/>
</dbReference>
<evidence type="ECO:0000256" key="1">
    <source>
        <dbReference type="SAM" id="Coils"/>
    </source>
</evidence>
<dbReference type="InterPro" id="IPR035919">
    <property type="entry name" value="EAL_sf"/>
</dbReference>
<comment type="caution">
    <text evidence="5">The sequence shown here is derived from an EMBL/GenBank/DDBJ whole genome shotgun (WGS) entry which is preliminary data.</text>
</comment>
<organism evidence="5 6">
    <name type="scientific">Neobacillus bataviensis</name>
    <dbReference type="NCBI Taxonomy" id="220685"/>
    <lineage>
        <taxon>Bacteria</taxon>
        <taxon>Bacillati</taxon>
        <taxon>Bacillota</taxon>
        <taxon>Bacilli</taxon>
        <taxon>Bacillales</taxon>
        <taxon>Bacillaceae</taxon>
        <taxon>Neobacillus</taxon>
    </lineage>
</organism>
<dbReference type="SUPFAM" id="SSF141868">
    <property type="entry name" value="EAL domain-like"/>
    <property type="match status" value="1"/>
</dbReference>
<dbReference type="NCBIfam" id="TIGR00229">
    <property type="entry name" value="sensory_box"/>
    <property type="match status" value="2"/>
</dbReference>